<dbReference type="WBParaSite" id="SMRG1_55230.1">
    <property type="protein sequence ID" value="SMRG1_55230.1"/>
    <property type="gene ID" value="SMRG1_55230"/>
</dbReference>
<dbReference type="GO" id="GO:0016020">
    <property type="term" value="C:membrane"/>
    <property type="evidence" value="ECO:0007669"/>
    <property type="project" value="TreeGrafter"/>
</dbReference>
<dbReference type="PANTHER" id="PTHR12894">
    <property type="entry name" value="CNH DOMAIN CONTAINING"/>
    <property type="match status" value="1"/>
</dbReference>
<feature type="domain" description="CNH" evidence="5">
    <location>
        <begin position="136"/>
        <end position="313"/>
    </location>
</feature>
<dbReference type="GO" id="GO:0034058">
    <property type="term" value="P:endosomal vesicle fusion"/>
    <property type="evidence" value="ECO:0007669"/>
    <property type="project" value="TreeGrafter"/>
</dbReference>
<feature type="domain" description="Vacuolar sorting protein 39/Transforming growth factor beta receptor-associated zinc finger" evidence="7">
    <location>
        <begin position="1442"/>
        <end position="1481"/>
    </location>
</feature>
<protein>
    <submittedName>
        <fullName evidence="9 10">CNH domain-containing protein</fullName>
    </submittedName>
</protein>
<dbReference type="InterPro" id="IPR019452">
    <property type="entry name" value="VPS39/TGF_beta_rcpt-assoc_1"/>
</dbReference>
<dbReference type="GO" id="GO:0006914">
    <property type="term" value="P:autophagy"/>
    <property type="evidence" value="ECO:0007669"/>
    <property type="project" value="TreeGrafter"/>
</dbReference>
<dbReference type="Pfam" id="PF00780">
    <property type="entry name" value="CNH"/>
    <property type="match status" value="1"/>
</dbReference>
<dbReference type="InterPro" id="IPR032914">
    <property type="entry name" value="Vam6/VPS39/TRAP1"/>
</dbReference>
<comment type="subcellular location">
    <subcellularLocation>
        <location evidence="1">Endomembrane system</location>
        <topology evidence="1">Peripheral membrane protein</topology>
    </subcellularLocation>
</comment>
<dbReference type="GO" id="GO:0012505">
    <property type="term" value="C:endomembrane system"/>
    <property type="evidence" value="ECO:0007669"/>
    <property type="project" value="UniProtKB-SubCell"/>
</dbReference>
<feature type="domain" description="Vacuolar sorting protein 39/Transforming growth factor beta receptor-associated" evidence="6">
    <location>
        <begin position="725"/>
        <end position="857"/>
    </location>
</feature>
<feature type="region of interest" description="Disordered" evidence="4">
    <location>
        <begin position="948"/>
        <end position="987"/>
    </location>
</feature>
<accession>A0AA84ZZB7</accession>
<keyword evidence="2" id="KW-0472">Membrane</keyword>
<dbReference type="InterPro" id="IPR019453">
    <property type="entry name" value="VPS39/TGFA1_Znf"/>
</dbReference>
<dbReference type="InterPro" id="IPR001180">
    <property type="entry name" value="CNH_dom"/>
</dbReference>
<comment type="similarity">
    <text evidence="3">Belongs to the VAM6/VPS39 family.</text>
</comment>
<evidence type="ECO:0000259" key="6">
    <source>
        <dbReference type="Pfam" id="PF10366"/>
    </source>
</evidence>
<organism evidence="8 9">
    <name type="scientific">Schistosoma margrebowiei</name>
    <dbReference type="NCBI Taxonomy" id="48269"/>
    <lineage>
        <taxon>Eukaryota</taxon>
        <taxon>Metazoa</taxon>
        <taxon>Spiralia</taxon>
        <taxon>Lophotrochozoa</taxon>
        <taxon>Platyhelminthes</taxon>
        <taxon>Trematoda</taxon>
        <taxon>Digenea</taxon>
        <taxon>Strigeidida</taxon>
        <taxon>Schistosomatoidea</taxon>
        <taxon>Schistosomatidae</taxon>
        <taxon>Schistosoma</taxon>
    </lineage>
</organism>
<dbReference type="GO" id="GO:0005737">
    <property type="term" value="C:cytoplasm"/>
    <property type="evidence" value="ECO:0007669"/>
    <property type="project" value="TreeGrafter"/>
</dbReference>
<dbReference type="Pfam" id="PF10366">
    <property type="entry name" value="Vps39_1"/>
    <property type="match status" value="1"/>
</dbReference>
<dbReference type="Pfam" id="PF10367">
    <property type="entry name" value="zf-Vps39_C"/>
    <property type="match status" value="1"/>
</dbReference>
<evidence type="ECO:0000256" key="4">
    <source>
        <dbReference type="SAM" id="MobiDB-lite"/>
    </source>
</evidence>
<evidence type="ECO:0000313" key="9">
    <source>
        <dbReference type="WBParaSite" id="SMRG1_55230.1"/>
    </source>
</evidence>
<evidence type="ECO:0000256" key="1">
    <source>
        <dbReference type="ARBA" id="ARBA00004184"/>
    </source>
</evidence>
<evidence type="ECO:0000256" key="3">
    <source>
        <dbReference type="ARBA" id="ARBA00038201"/>
    </source>
</evidence>
<dbReference type="PANTHER" id="PTHR12894:SF49">
    <property type="entry name" value="VAM6_VPS39-LIKE PROTEIN"/>
    <property type="match status" value="1"/>
</dbReference>
<sequence length="1486" mass="169659">MIDFRFQNQLLSCGCFSVLNCDNRILNFVCANSLRLFILDEWVIMYSAFVPIRLLSDYPYPLECLTCYDNFLLVGTKQGLLLVYELTPKIASHPEFFIPNLSCLNNHLKEIPFKNEIQSDAVSSSSPLPTFFTHVKITRTLGKKPITQLTAIPELNLLLALAEGRMSVYQLQNCQLITSVPNSKGSGLFTHCMQYSKVSTVSSCNITGNSLSLNKSQSSSSESILNESKNSKDSKSNSLELRICVVVKRHLYFWRWNPKTREFVCPGGSDDLLTPSWPNEMTIPEVVRSISFCGLSKLVVGHRGEYLLINIISGEIQLISAVGKNQLPIITSLSHCFNSSNLNELDSSCIFDKFHYSKNSTINSENSLNQSILDNNNDENNNDKSSLNQYYQPMLPGSCTFLGIGRDDILSVISPFHEYKSIFQIKWSNVPYQVHIFPPYIIGTMDNTLEIRILNPNKLIQQLAITRVTSMCYSKCGWFYASTAPAPTTNTLFSTDSFSYQQKVTVTESINNDSSSVVRGKNNSGNEIWLILSANRLKFIQNLVEKKEFELAICLAKTSLYSGQNPVETLQITILYAIYLYHEKKYSEALNLFTDQLINPIHVLGLFPGMLSEQEKHQIEHSCDIKIISSSEMINAFEPLITYLLTWRRLLKKNQQSNNIQSLIKSSKLFNSTMIEESQKSQLLNSRNDHYQQQQQIIITNEFECYSIKDRSSMIVSYTKLLELIDTSLLKCYLSTNTARVAPLLRQENACILDESVKTLLEHKRYHELIMLYQSRGLHQEALSILQQFNIIRMKQTGYAITMTESNSNSKLPLNITLENNYNPGLIEQIGHPKRIIHYFIHYLNASHLNLLLDYSKNYILRYHPISWIRILYYWEQKLNMKYQSEILLSTTLYDKDKKDQFTAFCSNYRNQILHYMEQYASHLIIPYLELIIFVHWNVQHNVDIDDDDYYDEDEDVTEDNEIVDEGESEEQIGHEEDEEEEGDSNEIKTKEYESDNQSDSNTDDHQKLEKVIEKSKSNATHLDYNHTELKQSTPRNFDHKLNRSSPCNVLKSKILTVSQLSCGSSLDSMQSGSMSPGKRSNRFRDMLTNSLWPLPDQGGFKRSRLINSLVNSSFKDDNSSKICDPDILPPIPQYPSYIDVCDIHTRYAVALIRRAQSLQPTNKPFAFKVNDEQPKSGAVARLRLRLMRFLIHPGANYSFSRLLAKCPYDAFFEERAFLLAKLNKHEQALSLWVHLLNDWNRAVTHCINVYQKGEHHLNNVEHVDTDIVHTDCVGACDGNSDGSGSAIIDKKSLSHAHNIRNSPSLANSPFIDNNINVSSKHHNETLINNDCDIFFLLIQICLHPTEPASLGIVLPSSPNKSTSFTPKPKKALEVLHQYSTLIDPVKVIRIIPTVALSSVGNYLKDMFISQESTLNQLVFLENAAKSELIASCTDRIKVTNNHFSILSSTRCRICRRRIGNSAFVRQPTSDELEHYGCCQDLIRKK</sequence>
<dbReference type="Proteomes" id="UP000050790">
    <property type="component" value="Unassembled WGS sequence"/>
</dbReference>
<name>A0AA84ZZB7_9TREM</name>
<evidence type="ECO:0000313" key="10">
    <source>
        <dbReference type="WBParaSite" id="SMRG1_55230.4"/>
    </source>
</evidence>
<feature type="compositionally biased region" description="Acidic residues" evidence="4">
    <location>
        <begin position="948"/>
        <end position="985"/>
    </location>
</feature>
<evidence type="ECO:0000259" key="7">
    <source>
        <dbReference type="Pfam" id="PF10367"/>
    </source>
</evidence>
<evidence type="ECO:0000313" key="8">
    <source>
        <dbReference type="Proteomes" id="UP000050790"/>
    </source>
</evidence>
<reference evidence="9 10" key="1">
    <citation type="submission" date="2023-11" db="UniProtKB">
        <authorList>
            <consortium name="WormBaseParasite"/>
        </authorList>
    </citation>
    <scope>IDENTIFICATION</scope>
</reference>
<evidence type="ECO:0000259" key="5">
    <source>
        <dbReference type="Pfam" id="PF00780"/>
    </source>
</evidence>
<dbReference type="WBParaSite" id="SMRG1_55230.4">
    <property type="protein sequence ID" value="SMRG1_55230.4"/>
    <property type="gene ID" value="SMRG1_55230"/>
</dbReference>
<evidence type="ECO:0000256" key="2">
    <source>
        <dbReference type="ARBA" id="ARBA00023136"/>
    </source>
</evidence>
<proteinExistence type="inferred from homology"/>
<feature type="region of interest" description="Disordered" evidence="4">
    <location>
        <begin position="1017"/>
        <end position="1041"/>
    </location>
</feature>